<evidence type="ECO:0000313" key="1">
    <source>
        <dbReference type="EMBL" id="KKM70966.1"/>
    </source>
</evidence>
<reference evidence="1" key="1">
    <citation type="journal article" date="2015" name="Nature">
        <title>Complex archaea that bridge the gap between prokaryotes and eukaryotes.</title>
        <authorList>
            <person name="Spang A."/>
            <person name="Saw J.H."/>
            <person name="Jorgensen S.L."/>
            <person name="Zaremba-Niedzwiedzka K."/>
            <person name="Martijn J."/>
            <person name="Lind A.E."/>
            <person name="van Eijk R."/>
            <person name="Schleper C."/>
            <person name="Guy L."/>
            <person name="Ettema T.J."/>
        </authorList>
    </citation>
    <scope>NUCLEOTIDE SEQUENCE</scope>
</reference>
<proteinExistence type="predicted"/>
<protein>
    <submittedName>
        <fullName evidence="1">Uncharacterized protein</fullName>
    </submittedName>
</protein>
<gene>
    <name evidence="1" type="ORF">LCGC14_1435320</name>
</gene>
<comment type="caution">
    <text evidence="1">The sequence shown here is derived from an EMBL/GenBank/DDBJ whole genome shotgun (WGS) entry which is preliminary data.</text>
</comment>
<name>A0A0F9K8I0_9ZZZZ</name>
<accession>A0A0F9K8I0</accession>
<dbReference type="AlphaFoldDB" id="A0A0F9K8I0"/>
<sequence length="61" mass="6561">MPGQDRKARDPKTQVGAVLTFPVGVTQDEVREALGKLGIEIDSATVASFDGRYGGPVWYIP</sequence>
<dbReference type="EMBL" id="LAZR01009720">
    <property type="protein sequence ID" value="KKM70966.1"/>
    <property type="molecule type" value="Genomic_DNA"/>
</dbReference>
<organism evidence="1">
    <name type="scientific">marine sediment metagenome</name>
    <dbReference type="NCBI Taxonomy" id="412755"/>
    <lineage>
        <taxon>unclassified sequences</taxon>
        <taxon>metagenomes</taxon>
        <taxon>ecological metagenomes</taxon>
    </lineage>
</organism>